<dbReference type="AlphaFoldDB" id="V9D1J9"/>
<dbReference type="GO" id="GO:0000009">
    <property type="term" value="F:alpha-1,6-mannosyltransferase activity"/>
    <property type="evidence" value="ECO:0007669"/>
    <property type="project" value="InterPro"/>
</dbReference>
<dbReference type="Proteomes" id="UP000030678">
    <property type="component" value="Unassembled WGS sequence"/>
</dbReference>
<dbReference type="Pfam" id="PF04488">
    <property type="entry name" value="Gly_transf_sug"/>
    <property type="match status" value="1"/>
</dbReference>
<proteinExistence type="inferred from homology"/>
<evidence type="ECO:0000313" key="3">
    <source>
        <dbReference type="Proteomes" id="UP000030678"/>
    </source>
</evidence>
<dbReference type="InterPro" id="IPR029044">
    <property type="entry name" value="Nucleotide-diphossugar_trans"/>
</dbReference>
<gene>
    <name evidence="2" type="ORF">G647_08192</name>
</gene>
<dbReference type="EMBL" id="KB822708">
    <property type="protein sequence ID" value="ETI20158.1"/>
    <property type="molecule type" value="Genomic_DNA"/>
</dbReference>
<name>V9D1J9_9EURO</name>
<evidence type="ECO:0008006" key="4">
    <source>
        <dbReference type="Google" id="ProtNLM"/>
    </source>
</evidence>
<dbReference type="PANTHER" id="PTHR31834:SF10">
    <property type="entry name" value="TRANSFERASE, PUTATIVE (AFU_ORTHOLOGUE AFUA_8G02040)-RELATED"/>
    <property type="match status" value="1"/>
</dbReference>
<dbReference type="Gene3D" id="3.90.550.20">
    <property type="match status" value="1"/>
</dbReference>
<comment type="similarity">
    <text evidence="1">Belongs to the glycosyltransferase 32 family.</text>
</comment>
<dbReference type="SUPFAM" id="SSF53448">
    <property type="entry name" value="Nucleotide-diphospho-sugar transferases"/>
    <property type="match status" value="1"/>
</dbReference>
<dbReference type="GO" id="GO:0000136">
    <property type="term" value="C:mannan polymerase complex"/>
    <property type="evidence" value="ECO:0007669"/>
    <property type="project" value="TreeGrafter"/>
</dbReference>
<dbReference type="InterPro" id="IPR039367">
    <property type="entry name" value="Och1-like"/>
</dbReference>
<accession>V9D1J9</accession>
<dbReference type="PANTHER" id="PTHR31834">
    <property type="entry name" value="INITIATION-SPECIFIC ALPHA-1,6-MANNOSYLTRANSFERASE"/>
    <property type="match status" value="1"/>
</dbReference>
<dbReference type="GeneID" id="19986685"/>
<reference evidence="2 3" key="1">
    <citation type="submission" date="2013-03" db="EMBL/GenBank/DDBJ databases">
        <title>The Genome Sequence of Cladophialophora carrionii CBS 160.54.</title>
        <authorList>
            <consortium name="The Broad Institute Genomics Platform"/>
            <person name="Cuomo C."/>
            <person name="de Hoog S."/>
            <person name="Gorbushina A."/>
            <person name="Walker B."/>
            <person name="Young S.K."/>
            <person name="Zeng Q."/>
            <person name="Gargeya S."/>
            <person name="Fitzgerald M."/>
            <person name="Haas B."/>
            <person name="Abouelleil A."/>
            <person name="Allen A.W."/>
            <person name="Alvarado L."/>
            <person name="Arachchi H.M."/>
            <person name="Berlin A.M."/>
            <person name="Chapman S.B."/>
            <person name="Gainer-Dewar J."/>
            <person name="Goldberg J."/>
            <person name="Griggs A."/>
            <person name="Gujja S."/>
            <person name="Hansen M."/>
            <person name="Howarth C."/>
            <person name="Imamovic A."/>
            <person name="Ireland A."/>
            <person name="Larimer J."/>
            <person name="McCowan C."/>
            <person name="Murphy C."/>
            <person name="Pearson M."/>
            <person name="Poon T.W."/>
            <person name="Priest M."/>
            <person name="Roberts A."/>
            <person name="Saif S."/>
            <person name="Shea T."/>
            <person name="Sisk P."/>
            <person name="Sykes S."/>
            <person name="Wortman J."/>
            <person name="Nusbaum C."/>
            <person name="Birren B."/>
        </authorList>
    </citation>
    <scope>NUCLEOTIDE SEQUENCE [LARGE SCALE GENOMIC DNA]</scope>
    <source>
        <strain evidence="2 3">CBS 160.54</strain>
    </source>
</reference>
<dbReference type="GO" id="GO:0006487">
    <property type="term" value="P:protein N-linked glycosylation"/>
    <property type="evidence" value="ECO:0007669"/>
    <property type="project" value="TreeGrafter"/>
</dbReference>
<dbReference type="InterPro" id="IPR007577">
    <property type="entry name" value="GlycoTrfase_DXD_sugar-bd_CS"/>
</dbReference>
<protein>
    <recommendedName>
        <fullName evidence="4">Alpha-1,6-mannosyltransferase</fullName>
    </recommendedName>
</protein>
<sequence length="419" mass="47782">MRLAWLSSRQVQRRLLISLIVSALTFWCLLPRRKHELKPANLEERYPLLWRHVHAFNGSGGAWYIPPNWLSSAGVQPENIVDAALLASQVTSANRHRHIEHSSIPLLLHQTWKNRRVDTWSDLLRLSVEKWLRYVVSDDMAYFFWEDDGVLQMLDEFEPDFVEQFRSLPSNVERADVFRILVLKWFGGIYADVDTQPLRRPSSWLSPSDLAPWTDPVTNSKFSSDNAVSIVLGIEADCPPDKDDYWRMGYSHPVQLTQWALASSSGHPILLHFMDTLQRRLNQVANRYGGDLTDMDAAKELRQIGPLSLTGPVAITVAAMTWLEEQAGLRWNALTGLFDGGRSKLVDDVLILPITGFSPGRRKYGNMGSKPVTDPSARVWHRAQGSWRSFDVKVEYGKFCRSVFGLCKDWSKQPASVRP</sequence>
<dbReference type="RefSeq" id="XP_008730726.1">
    <property type="nucleotide sequence ID" value="XM_008732504.1"/>
</dbReference>
<dbReference type="HOGENOM" id="CLU_022381_1_0_1"/>
<dbReference type="OrthoDB" id="1577640at2759"/>
<dbReference type="VEuPathDB" id="FungiDB:G647_08192"/>
<evidence type="ECO:0000313" key="2">
    <source>
        <dbReference type="EMBL" id="ETI20158.1"/>
    </source>
</evidence>
<evidence type="ECO:0000256" key="1">
    <source>
        <dbReference type="ARBA" id="ARBA00009003"/>
    </source>
</evidence>
<organism evidence="2 3">
    <name type="scientific">Cladophialophora carrionii CBS 160.54</name>
    <dbReference type="NCBI Taxonomy" id="1279043"/>
    <lineage>
        <taxon>Eukaryota</taxon>
        <taxon>Fungi</taxon>
        <taxon>Dikarya</taxon>
        <taxon>Ascomycota</taxon>
        <taxon>Pezizomycotina</taxon>
        <taxon>Eurotiomycetes</taxon>
        <taxon>Chaetothyriomycetidae</taxon>
        <taxon>Chaetothyriales</taxon>
        <taxon>Herpotrichiellaceae</taxon>
        <taxon>Cladophialophora</taxon>
    </lineage>
</organism>